<dbReference type="Pfam" id="PF04295">
    <property type="entry name" value="GD_AH_second"/>
    <property type="match status" value="1"/>
</dbReference>
<evidence type="ECO:0000256" key="2">
    <source>
        <dbReference type="ARBA" id="ARBA00023239"/>
    </source>
</evidence>
<dbReference type="PANTHER" id="PTHR30536">
    <property type="entry name" value="ALTRONATE/GALACTARATE DEHYDRATASE"/>
    <property type="match status" value="1"/>
</dbReference>
<dbReference type="GO" id="GO:0019698">
    <property type="term" value="P:D-galacturonate catabolic process"/>
    <property type="evidence" value="ECO:0007669"/>
    <property type="project" value="TreeGrafter"/>
</dbReference>
<dbReference type="InterPro" id="IPR007392">
    <property type="entry name" value="GD_AH_second"/>
</dbReference>
<feature type="domain" description="D-galactarate/Altronate dehydratase C-terminal" evidence="5">
    <location>
        <begin position="261"/>
        <end position="382"/>
    </location>
</feature>
<comment type="similarity">
    <text evidence="1">Belongs to the UxaA family.</text>
</comment>
<sequence length="385" mass="40240">MSESQSERRSRSRDESESAREGETEAHTARETAADEGNRRGIRDNVLILPSVVCSHTVAEQIADAVEGCVATPHDNGCGQIGRDNDLTERTLIAMGAHPNVAGTVVVGLGCEHVQSDTVADALEDRGVPVRELSIQGVGGTEACIERGIEAAEELRAGESVETSDINLADLTIGIVSTDLEDPTVETADPLVGEFADRVLAAGGRVVVAGTERVSAHPEDARERIDADLDELLAAARSGPARAPRVRRQVGERSFEAATRAWGDAPVDELLEYGESPRADAGLALVDSSSRFEEAATALVAAGAHLIVHVTGDGIPTGHPIAPVVKVSATERTLEAVGADIDVDARTASVDDLAEYVQSVGNGTPCRAEVHGVTSFAIERAGPSM</sequence>
<evidence type="ECO:0000259" key="5">
    <source>
        <dbReference type="Pfam" id="PF20629"/>
    </source>
</evidence>
<comment type="caution">
    <text evidence="6">The sequence shown here is derived from an EMBL/GenBank/DDBJ whole genome shotgun (WGS) entry which is preliminary data.</text>
</comment>
<evidence type="ECO:0000313" key="7">
    <source>
        <dbReference type="Proteomes" id="UP001321018"/>
    </source>
</evidence>
<evidence type="ECO:0000313" key="6">
    <source>
        <dbReference type="EMBL" id="MCU4741381.1"/>
    </source>
</evidence>
<name>A0AAP3E1D1_9EURY</name>
<dbReference type="InterPro" id="IPR052172">
    <property type="entry name" value="UxaA_altronate/galactarate_dh"/>
</dbReference>
<dbReference type="EMBL" id="JAOPKA010000004">
    <property type="protein sequence ID" value="MCU4741381.1"/>
    <property type="molecule type" value="Genomic_DNA"/>
</dbReference>
<evidence type="ECO:0000259" key="4">
    <source>
        <dbReference type="Pfam" id="PF04295"/>
    </source>
</evidence>
<keyword evidence="6" id="KW-0378">Hydrolase</keyword>
<keyword evidence="2" id="KW-0456">Lyase</keyword>
<dbReference type="RefSeq" id="WP_338003221.1">
    <property type="nucleotide sequence ID" value="NZ_JAOPKA010000004.1"/>
</dbReference>
<dbReference type="PANTHER" id="PTHR30536:SF5">
    <property type="entry name" value="ALTRONATE DEHYDRATASE"/>
    <property type="match status" value="1"/>
</dbReference>
<dbReference type="Proteomes" id="UP001321018">
    <property type="component" value="Unassembled WGS sequence"/>
</dbReference>
<dbReference type="InterPro" id="IPR048332">
    <property type="entry name" value="GD_AH_C"/>
</dbReference>
<dbReference type="Pfam" id="PF20629">
    <property type="entry name" value="GD_AH_C"/>
    <property type="match status" value="1"/>
</dbReference>
<organism evidence="6 7">
    <name type="scientific">Natronoglomus mannanivorans</name>
    <dbReference type="NCBI Taxonomy" id="2979990"/>
    <lineage>
        <taxon>Archaea</taxon>
        <taxon>Methanobacteriati</taxon>
        <taxon>Methanobacteriota</taxon>
        <taxon>Stenosarchaea group</taxon>
        <taxon>Halobacteria</taxon>
        <taxon>Halobacteriales</taxon>
        <taxon>Natrialbaceae</taxon>
        <taxon>Natronoglomus</taxon>
    </lineage>
</organism>
<dbReference type="AlphaFoldDB" id="A0AAP3E1D1"/>
<gene>
    <name evidence="6" type="ORF">OB960_08195</name>
</gene>
<feature type="region of interest" description="Disordered" evidence="3">
    <location>
        <begin position="1"/>
        <end position="37"/>
    </location>
</feature>
<proteinExistence type="inferred from homology"/>
<reference evidence="6" key="1">
    <citation type="submission" date="2022-09" db="EMBL/GenBank/DDBJ databases">
        <title>Enrichment on poylsaccharides allowed isolation of novel metabolic and taxonomic groups of Haloarchaea.</title>
        <authorList>
            <person name="Sorokin D.Y."/>
            <person name="Elcheninov A.G."/>
            <person name="Khizhniak T.V."/>
            <person name="Kolganova T.V."/>
            <person name="Kublanov I.V."/>
        </authorList>
    </citation>
    <scope>NUCLEOTIDE SEQUENCE</scope>
    <source>
        <strain evidence="6">AArc-xg1-1</strain>
    </source>
</reference>
<dbReference type="GO" id="GO:0016829">
    <property type="term" value="F:lyase activity"/>
    <property type="evidence" value="ECO:0007669"/>
    <property type="project" value="UniProtKB-KW"/>
</dbReference>
<dbReference type="GO" id="GO:0016787">
    <property type="term" value="F:hydrolase activity"/>
    <property type="evidence" value="ECO:0007669"/>
    <property type="project" value="UniProtKB-KW"/>
</dbReference>
<accession>A0AAP3E1D1</accession>
<feature type="domain" description="D-galactarate/Altronate dehydratase second" evidence="4">
    <location>
        <begin position="38"/>
        <end position="156"/>
    </location>
</feature>
<evidence type="ECO:0000256" key="1">
    <source>
        <dbReference type="ARBA" id="ARBA00010986"/>
    </source>
</evidence>
<protein>
    <submittedName>
        <fullName evidence="6">UxaA family hydrolase</fullName>
    </submittedName>
</protein>
<evidence type="ECO:0000256" key="3">
    <source>
        <dbReference type="SAM" id="MobiDB-lite"/>
    </source>
</evidence>